<dbReference type="KEGG" id="psey:GU243_12020"/>
<reference evidence="1 2" key="1">
    <citation type="submission" date="2020-01" db="EMBL/GenBank/DDBJ databases">
        <title>Pseudarthrobacter psychrotolerans sp. nov., isolated from antarctic soil.</title>
        <authorList>
            <person name="Shin Y."/>
            <person name="Park W."/>
        </authorList>
    </citation>
    <scope>NUCLEOTIDE SEQUENCE [LARGE SCALE GENOMIC DNA]</scope>
    <source>
        <strain evidence="1 2">YJ56</strain>
    </source>
</reference>
<dbReference type="Proteomes" id="UP000464186">
    <property type="component" value="Chromosome"/>
</dbReference>
<proteinExistence type="predicted"/>
<sequence length="100" mass="11306">MIDLVTRDASNDEYKLIMIEGRPWSDAPEQLVQLREKINNYAMFVLDEGLLRAYPESAGHPLCIQLDCVTPPTAEAQELIDVASERLLDYGIRFIVNLLG</sequence>
<name>A0A6P1NPL2_9MICC</name>
<dbReference type="Pfam" id="PF20212">
    <property type="entry name" value="DUF6572"/>
    <property type="match status" value="1"/>
</dbReference>
<protein>
    <submittedName>
        <fullName evidence="1">Uncharacterized protein</fullName>
    </submittedName>
</protein>
<evidence type="ECO:0000313" key="1">
    <source>
        <dbReference type="EMBL" id="QHK20340.1"/>
    </source>
</evidence>
<gene>
    <name evidence="1" type="ORF">GU243_12020</name>
</gene>
<keyword evidence="2" id="KW-1185">Reference proteome</keyword>
<organism evidence="1 2">
    <name type="scientific">Pseudarthrobacter psychrotolerans</name>
    <dbReference type="NCBI Taxonomy" id="2697569"/>
    <lineage>
        <taxon>Bacteria</taxon>
        <taxon>Bacillati</taxon>
        <taxon>Actinomycetota</taxon>
        <taxon>Actinomycetes</taxon>
        <taxon>Micrococcales</taxon>
        <taxon>Micrococcaceae</taxon>
        <taxon>Pseudarthrobacter</taxon>
    </lineage>
</organism>
<accession>A0A6P1NPL2</accession>
<dbReference type="EMBL" id="CP047898">
    <property type="protein sequence ID" value="QHK20340.1"/>
    <property type="molecule type" value="Genomic_DNA"/>
</dbReference>
<evidence type="ECO:0000313" key="2">
    <source>
        <dbReference type="Proteomes" id="UP000464186"/>
    </source>
</evidence>
<dbReference type="AlphaFoldDB" id="A0A6P1NPL2"/>
<dbReference type="InterPro" id="IPR046702">
    <property type="entry name" value="DUF6572"/>
</dbReference>